<dbReference type="SMART" id="SM00554">
    <property type="entry name" value="FAS1"/>
    <property type="match status" value="2"/>
</dbReference>
<evidence type="ECO:0000313" key="4">
    <source>
        <dbReference type="Proteomes" id="UP000284379"/>
    </source>
</evidence>
<dbReference type="PANTHER" id="PTHR10900:SF77">
    <property type="entry name" value="FI19380P1"/>
    <property type="match status" value="1"/>
</dbReference>
<dbReference type="AlphaFoldDB" id="A0A413VJZ1"/>
<organism evidence="3 4">
    <name type="scientific">Bacteroides nordii</name>
    <dbReference type="NCBI Taxonomy" id="291645"/>
    <lineage>
        <taxon>Bacteria</taxon>
        <taxon>Pseudomonadati</taxon>
        <taxon>Bacteroidota</taxon>
        <taxon>Bacteroidia</taxon>
        <taxon>Bacteroidales</taxon>
        <taxon>Bacteroidaceae</taxon>
        <taxon>Bacteroides</taxon>
    </lineage>
</organism>
<feature type="domain" description="FAS1" evidence="2">
    <location>
        <begin position="184"/>
        <end position="375"/>
    </location>
</feature>
<dbReference type="PROSITE" id="PS50213">
    <property type="entry name" value="FAS1"/>
    <property type="match status" value="2"/>
</dbReference>
<feature type="signal peptide" evidence="1">
    <location>
        <begin position="1"/>
        <end position="25"/>
    </location>
</feature>
<dbReference type="InterPro" id="IPR000782">
    <property type="entry name" value="FAS1_domain"/>
</dbReference>
<dbReference type="Pfam" id="PF02469">
    <property type="entry name" value="Fasciclin"/>
    <property type="match status" value="2"/>
</dbReference>
<dbReference type="Gene3D" id="2.30.180.10">
    <property type="entry name" value="FAS1 domain"/>
    <property type="match status" value="2"/>
</dbReference>
<protein>
    <submittedName>
        <fullName evidence="3">Fasciclin domain-containing protein</fullName>
    </submittedName>
</protein>
<feature type="chain" id="PRO_5019456812" evidence="1">
    <location>
        <begin position="26"/>
        <end position="605"/>
    </location>
</feature>
<comment type="caution">
    <text evidence="3">The sequence shown here is derived from an EMBL/GenBank/DDBJ whole genome shotgun (WGS) entry which is preliminary data.</text>
</comment>
<proteinExistence type="predicted"/>
<evidence type="ECO:0000256" key="1">
    <source>
        <dbReference type="SAM" id="SignalP"/>
    </source>
</evidence>
<keyword evidence="1" id="KW-0732">Signal</keyword>
<dbReference type="SUPFAM" id="SSF82153">
    <property type="entry name" value="FAS1 domain"/>
    <property type="match status" value="2"/>
</dbReference>
<evidence type="ECO:0000313" key="3">
    <source>
        <dbReference type="EMBL" id="RHB33891.1"/>
    </source>
</evidence>
<name>A0A413VJZ1_9BACE</name>
<feature type="domain" description="FAS1" evidence="2">
    <location>
        <begin position="39"/>
        <end position="180"/>
    </location>
</feature>
<dbReference type="EMBL" id="QSGO01000012">
    <property type="protein sequence ID" value="RHB33891.1"/>
    <property type="molecule type" value="Genomic_DNA"/>
</dbReference>
<sequence>MKKIKYSISVLILLLFATILVPSCVDDNVEGDAFYTFTGETVASYCSNRTNFTVFNQLINDSGTSSLLSSYGHFTCFMPTDSAFQEYFKAKEITYNDLTKEDKLQIVYNHVIKSELTNYATETFQEGSLPEPSMSDRFINISFAGFTEGNQTILVNQEVPILRKDIEVHNGIIHVIGNIVDPSNAYLTGLMQDKDYFSLFSQALEKTGMCDSIMKVYDLTYEKPTADLVLGGTTFKYPEMKKYGYTIFAETNEAFKKAGIETVEEMAEYATRYYGNEDANDYTSRKNALNKFVSYHMLERQMSTNDFLYSGAATSPGAENERFEYYETMLQYRMIEIKSGNRLNTQKDGTHVSISDFQSNLNGLNGYVHALNEILVYDKDIMENDVLNKRIRFDCYSIPPQLTNNNIRWKMIDNSHTFTADYCGDYFHFTNDTKLKLWASEGWTNYQADEMVMSGWYDFTLRMHPVPPGTYEIRLGYRAETWRGVAQLFIDDEIVGIPVDLRIVGTDPRVGWVDDDKTTDEGVENDKMMRNRGYMKAPNSIYSLNGPKTLRQDNMSLRIIIGTFTFQDYAPHYFRAKNVEADNLEFHFDYLEYVPVSYIDKEGKD</sequence>
<evidence type="ECO:0000259" key="2">
    <source>
        <dbReference type="PROSITE" id="PS50213"/>
    </source>
</evidence>
<accession>A0A413VJZ1</accession>
<dbReference type="PANTHER" id="PTHR10900">
    <property type="entry name" value="PERIOSTIN-RELATED"/>
    <property type="match status" value="1"/>
</dbReference>
<dbReference type="RefSeq" id="WP_002562471.1">
    <property type="nucleotide sequence ID" value="NZ_CABJFV010000012.1"/>
</dbReference>
<dbReference type="GeneID" id="69503351"/>
<dbReference type="InterPro" id="IPR050904">
    <property type="entry name" value="Adhesion/Biosynth-related"/>
</dbReference>
<reference evidence="3 4" key="1">
    <citation type="submission" date="2018-08" db="EMBL/GenBank/DDBJ databases">
        <title>A genome reference for cultivated species of the human gut microbiota.</title>
        <authorList>
            <person name="Zou Y."/>
            <person name="Xue W."/>
            <person name="Luo G."/>
        </authorList>
    </citation>
    <scope>NUCLEOTIDE SEQUENCE [LARGE SCALE GENOMIC DNA]</scope>
    <source>
        <strain evidence="3 4">AM40-30BH</strain>
    </source>
</reference>
<dbReference type="InterPro" id="IPR036378">
    <property type="entry name" value="FAS1_dom_sf"/>
</dbReference>
<gene>
    <name evidence="3" type="ORF">DW888_14595</name>
</gene>
<dbReference type="Proteomes" id="UP000284379">
    <property type="component" value="Unassembled WGS sequence"/>
</dbReference>